<evidence type="ECO:0000313" key="1">
    <source>
        <dbReference type="EMBL" id="CAF3494998.1"/>
    </source>
</evidence>
<proteinExistence type="predicted"/>
<sequence>MLLSKKCFYIDSLRISDPIFDSFYFLFNNQGDSNGARWSSWKPLIYIVRVIFQSIVVKYFIIFSNKWTSFLAVFGINHTFFDH</sequence>
<dbReference type="Proteomes" id="UP000663872">
    <property type="component" value="Unassembled WGS sequence"/>
</dbReference>
<protein>
    <submittedName>
        <fullName evidence="1">Uncharacterized protein</fullName>
    </submittedName>
</protein>
<evidence type="ECO:0000313" key="2">
    <source>
        <dbReference type="Proteomes" id="UP000663872"/>
    </source>
</evidence>
<dbReference type="AlphaFoldDB" id="A0A818GS43"/>
<comment type="caution">
    <text evidence="1">The sequence shown here is derived from an EMBL/GenBank/DDBJ whole genome shotgun (WGS) entry which is preliminary data.</text>
</comment>
<name>A0A818GS43_9BILA</name>
<accession>A0A818GS43</accession>
<gene>
    <name evidence="1" type="ORF">GRG538_LOCUS17232</name>
</gene>
<dbReference type="EMBL" id="CAJNYT010002813">
    <property type="protein sequence ID" value="CAF3494998.1"/>
    <property type="molecule type" value="Genomic_DNA"/>
</dbReference>
<organism evidence="1 2">
    <name type="scientific">Rotaria socialis</name>
    <dbReference type="NCBI Taxonomy" id="392032"/>
    <lineage>
        <taxon>Eukaryota</taxon>
        <taxon>Metazoa</taxon>
        <taxon>Spiralia</taxon>
        <taxon>Gnathifera</taxon>
        <taxon>Rotifera</taxon>
        <taxon>Eurotatoria</taxon>
        <taxon>Bdelloidea</taxon>
        <taxon>Philodinida</taxon>
        <taxon>Philodinidae</taxon>
        <taxon>Rotaria</taxon>
    </lineage>
</organism>
<reference evidence="1" key="1">
    <citation type="submission" date="2021-02" db="EMBL/GenBank/DDBJ databases">
        <authorList>
            <person name="Nowell W R."/>
        </authorList>
    </citation>
    <scope>NUCLEOTIDE SEQUENCE</scope>
</reference>